<accession>A0A0G4FNR8</accession>
<dbReference type="PhylomeDB" id="A0A0G4FNR8"/>
<dbReference type="SUPFAM" id="SSF48403">
    <property type="entry name" value="Ankyrin repeat"/>
    <property type="match status" value="1"/>
</dbReference>
<dbReference type="Proteomes" id="UP000041254">
    <property type="component" value="Unassembled WGS sequence"/>
</dbReference>
<reference evidence="1 2" key="1">
    <citation type="submission" date="2014-11" db="EMBL/GenBank/DDBJ databases">
        <authorList>
            <person name="Zhu J."/>
            <person name="Qi W."/>
            <person name="Song R."/>
        </authorList>
    </citation>
    <scope>NUCLEOTIDE SEQUENCE [LARGE SCALE GENOMIC DNA]</scope>
</reference>
<dbReference type="EMBL" id="CDMY01000472">
    <property type="protein sequence ID" value="CEM15867.1"/>
    <property type="molecule type" value="Genomic_DNA"/>
</dbReference>
<dbReference type="VEuPathDB" id="CryptoDB:Vbra_15890"/>
<dbReference type="Pfam" id="PF00023">
    <property type="entry name" value="Ank"/>
    <property type="match status" value="1"/>
</dbReference>
<sequence length="551" mass="59984">MLALGAEDIEARFLRGTSEATKDLAVGVIGRTLTSPHDATALIRQHGADPKIAPRLREKGSREERSNSDGFGYSLLSLAIDNKSDNTVGAISADGVLTRSVALPQWPDGLQEGILTALIDGGADPTALKPLQVAISFANEAAFDLLMARHDLSGTDLRGSWLMGLPRPLSPIAAHQRPPPTHFLKVLMSMYQRLIQRDPTLATATEPFRDDVRDGFNLVHRAAEVAKGLYPQWFMDSYLDLIVANGADTMAETPRLGETPLDLAAEEGSPEVADYLCRKLPADQIDRREARDTPLGKAASCLDWRTRTVQDPSILECIKEIYDAPIPRYKMTIRALLRAGADINSIHTSYDTERDRYCRQLVLIEHATVLNELPGAVMSAVNAALSPHRSLAALLTPRLAVGPHEAPIFGWRIASYLFDMAAAREAISEAIGVRHSVLARRVRAAVEHFVRSAVLRAISNREVVGRKETVGGVVVRVPLQCFAIADGAGRLGLREVVHKARLDEAALHGVEGVAKGFNEHLGDDECQFAWRQLGWRVEGSSGGELLSLGIT</sequence>
<dbReference type="InterPro" id="IPR036770">
    <property type="entry name" value="Ankyrin_rpt-contain_sf"/>
</dbReference>
<dbReference type="AlphaFoldDB" id="A0A0G4FNR8"/>
<keyword evidence="2" id="KW-1185">Reference proteome</keyword>
<gene>
    <name evidence="1" type="ORF">Vbra_15890</name>
</gene>
<protein>
    <submittedName>
        <fullName evidence="1">Uncharacterized protein</fullName>
    </submittedName>
</protein>
<evidence type="ECO:0000313" key="1">
    <source>
        <dbReference type="EMBL" id="CEM15867.1"/>
    </source>
</evidence>
<dbReference type="Gene3D" id="1.25.40.20">
    <property type="entry name" value="Ankyrin repeat-containing domain"/>
    <property type="match status" value="1"/>
</dbReference>
<dbReference type="InterPro" id="IPR002110">
    <property type="entry name" value="Ankyrin_rpt"/>
</dbReference>
<dbReference type="InParanoid" id="A0A0G4FNR8"/>
<proteinExistence type="predicted"/>
<organism evidence="1 2">
    <name type="scientific">Vitrella brassicaformis (strain CCMP3155)</name>
    <dbReference type="NCBI Taxonomy" id="1169540"/>
    <lineage>
        <taxon>Eukaryota</taxon>
        <taxon>Sar</taxon>
        <taxon>Alveolata</taxon>
        <taxon>Colpodellida</taxon>
        <taxon>Vitrellaceae</taxon>
        <taxon>Vitrella</taxon>
    </lineage>
</organism>
<evidence type="ECO:0000313" key="2">
    <source>
        <dbReference type="Proteomes" id="UP000041254"/>
    </source>
</evidence>
<dbReference type="PRINTS" id="PR01415">
    <property type="entry name" value="ANKYRIN"/>
</dbReference>
<name>A0A0G4FNR8_VITBC</name>